<name>A0ABQ8H946_9ROSI</name>
<evidence type="ECO:0000313" key="5">
    <source>
        <dbReference type="EMBL" id="KAH7550453.1"/>
    </source>
</evidence>
<dbReference type="InterPro" id="IPR001005">
    <property type="entry name" value="SANT/Myb"/>
</dbReference>
<evidence type="ECO:0000256" key="1">
    <source>
        <dbReference type="ARBA" id="ARBA00004123"/>
    </source>
</evidence>
<protein>
    <submittedName>
        <fullName evidence="5">Uncharacterized protein</fullName>
    </submittedName>
</protein>
<comment type="caution">
    <text evidence="5">The sequence shown here is derived from an EMBL/GenBank/DDBJ whole genome shotgun (WGS) entry which is preliminary data.</text>
</comment>
<dbReference type="Gene3D" id="1.10.10.60">
    <property type="entry name" value="Homeodomain-like"/>
    <property type="match status" value="1"/>
</dbReference>
<proteinExistence type="predicted"/>
<keyword evidence="2" id="KW-0539">Nucleus</keyword>
<evidence type="ECO:0000259" key="3">
    <source>
        <dbReference type="PROSITE" id="PS50090"/>
    </source>
</evidence>
<accession>A0ABQ8H946</accession>
<gene>
    <name evidence="5" type="ORF">JRO89_XS13G0194400</name>
</gene>
<dbReference type="InterPro" id="IPR017930">
    <property type="entry name" value="Myb_dom"/>
</dbReference>
<dbReference type="PROSITE" id="PS51294">
    <property type="entry name" value="HTH_MYB"/>
    <property type="match status" value="1"/>
</dbReference>
<keyword evidence="6" id="KW-1185">Reference proteome</keyword>
<dbReference type="SMART" id="SM00717">
    <property type="entry name" value="SANT"/>
    <property type="match status" value="1"/>
</dbReference>
<dbReference type="InterPro" id="IPR009057">
    <property type="entry name" value="Homeodomain-like_sf"/>
</dbReference>
<evidence type="ECO:0000256" key="2">
    <source>
        <dbReference type="ARBA" id="ARBA00023242"/>
    </source>
</evidence>
<feature type="domain" description="Myb-like" evidence="3">
    <location>
        <begin position="5"/>
        <end position="38"/>
    </location>
</feature>
<feature type="domain" description="HTH myb-type" evidence="4">
    <location>
        <begin position="5"/>
        <end position="55"/>
    </location>
</feature>
<dbReference type="Proteomes" id="UP000827721">
    <property type="component" value="Unassembled WGS sequence"/>
</dbReference>
<dbReference type="PROSITE" id="PS50090">
    <property type="entry name" value="MYB_LIKE"/>
    <property type="match status" value="1"/>
</dbReference>
<organism evidence="5 6">
    <name type="scientific">Xanthoceras sorbifolium</name>
    <dbReference type="NCBI Taxonomy" id="99658"/>
    <lineage>
        <taxon>Eukaryota</taxon>
        <taxon>Viridiplantae</taxon>
        <taxon>Streptophyta</taxon>
        <taxon>Embryophyta</taxon>
        <taxon>Tracheophyta</taxon>
        <taxon>Spermatophyta</taxon>
        <taxon>Magnoliopsida</taxon>
        <taxon>eudicotyledons</taxon>
        <taxon>Gunneridae</taxon>
        <taxon>Pentapetalae</taxon>
        <taxon>rosids</taxon>
        <taxon>malvids</taxon>
        <taxon>Sapindales</taxon>
        <taxon>Sapindaceae</taxon>
        <taxon>Xanthoceroideae</taxon>
        <taxon>Xanthoceras</taxon>
    </lineage>
</organism>
<comment type="subcellular location">
    <subcellularLocation>
        <location evidence="1">Nucleus</location>
    </subcellularLocation>
</comment>
<dbReference type="Pfam" id="PF00249">
    <property type="entry name" value="Myb_DNA-binding"/>
    <property type="match status" value="1"/>
</dbReference>
<dbReference type="SUPFAM" id="SSF46689">
    <property type="entry name" value="Homeodomain-like"/>
    <property type="match status" value="1"/>
</dbReference>
<reference evidence="5 6" key="1">
    <citation type="submission" date="2021-02" db="EMBL/GenBank/DDBJ databases">
        <title>Plant Genome Project.</title>
        <authorList>
            <person name="Zhang R.-G."/>
        </authorList>
    </citation>
    <scope>NUCLEOTIDE SEQUENCE [LARGE SCALE GENOMIC DNA]</scope>
    <source>
        <tissue evidence="5">Leaves</tissue>
    </source>
</reference>
<evidence type="ECO:0000259" key="4">
    <source>
        <dbReference type="PROSITE" id="PS51294"/>
    </source>
</evidence>
<dbReference type="CDD" id="cd00167">
    <property type="entry name" value="SANT"/>
    <property type="match status" value="1"/>
</dbReference>
<sequence>MEGRSSEYKKGLWTVEEDKILADYIRVHGKGKWNRVAKVTGQFSTHWEKNLSTLSKSDFTPRQRRPSCNEVIISSHQSSQEVNENGCFDEHHQSCPPVGGLSGSQEFMMMRSDDYHENCFWFSNDELDLQPPNSSMEFLDKSLDFSWHGL</sequence>
<dbReference type="EMBL" id="JAFEMO010000013">
    <property type="protein sequence ID" value="KAH7550453.1"/>
    <property type="molecule type" value="Genomic_DNA"/>
</dbReference>
<evidence type="ECO:0000313" key="6">
    <source>
        <dbReference type="Proteomes" id="UP000827721"/>
    </source>
</evidence>